<feature type="region of interest" description="Disordered" evidence="1">
    <location>
        <begin position="188"/>
        <end position="252"/>
    </location>
</feature>
<evidence type="ECO:0000313" key="3">
    <source>
        <dbReference type="Proteomes" id="UP001221757"/>
    </source>
</evidence>
<dbReference type="AlphaFoldDB" id="A0AAD7D1U7"/>
<feature type="region of interest" description="Disordered" evidence="1">
    <location>
        <begin position="270"/>
        <end position="387"/>
    </location>
</feature>
<evidence type="ECO:0000313" key="2">
    <source>
        <dbReference type="EMBL" id="KAJ7674322.1"/>
    </source>
</evidence>
<organism evidence="2 3">
    <name type="scientific">Mycena rosella</name>
    <name type="common">Pink bonnet</name>
    <name type="synonym">Agaricus rosellus</name>
    <dbReference type="NCBI Taxonomy" id="1033263"/>
    <lineage>
        <taxon>Eukaryota</taxon>
        <taxon>Fungi</taxon>
        <taxon>Dikarya</taxon>
        <taxon>Basidiomycota</taxon>
        <taxon>Agaricomycotina</taxon>
        <taxon>Agaricomycetes</taxon>
        <taxon>Agaricomycetidae</taxon>
        <taxon>Agaricales</taxon>
        <taxon>Marasmiineae</taxon>
        <taxon>Mycenaceae</taxon>
        <taxon>Mycena</taxon>
    </lineage>
</organism>
<keyword evidence="3" id="KW-1185">Reference proteome</keyword>
<sequence length="387" mass="39488">MRGVSGARPRRTCSPILIRSSGSAVPPSRCTRLTRRWTLSHAANGGRASAPLPAAPDLATAKRTAHVHVTTRGRARAHRVRVVPRIAPASPRGDGNGDRDAHCLRGPCASTPLFWPEGHRAVRDACAHPPQGCIGPRVPLPCPRAPRPGGSELEDDASAHAYGQAPAKKSARAGASGRASARRYRALGVAEDAPSSNGGEYGGVRPSAQRSAPGNRARSTAAPRAAGRNGRGDGGHAPPAWRSARATGAGAADGSGGNGNAYGGGDCVLLDVSMDPSPPPVLQPRVVSYPGYPAQRPLPHPYSPQKHRRQQGLPGASPGVPPTPREQQARVSVGVGGGVGPPAALPRAPVPPTILSTGGHPGYRIPVPTDAGTAETGMGGRGRAPDS</sequence>
<proteinExistence type="predicted"/>
<gene>
    <name evidence="2" type="ORF">B0H17DRAFT_159990</name>
</gene>
<protein>
    <submittedName>
        <fullName evidence="2">Uncharacterized protein</fullName>
    </submittedName>
</protein>
<accession>A0AAD7D1U7</accession>
<reference evidence="2" key="1">
    <citation type="submission" date="2023-03" db="EMBL/GenBank/DDBJ databases">
        <title>Massive genome expansion in bonnet fungi (Mycena s.s.) driven by repeated elements and novel gene families across ecological guilds.</title>
        <authorList>
            <consortium name="Lawrence Berkeley National Laboratory"/>
            <person name="Harder C.B."/>
            <person name="Miyauchi S."/>
            <person name="Viragh M."/>
            <person name="Kuo A."/>
            <person name="Thoen E."/>
            <person name="Andreopoulos B."/>
            <person name="Lu D."/>
            <person name="Skrede I."/>
            <person name="Drula E."/>
            <person name="Henrissat B."/>
            <person name="Morin E."/>
            <person name="Kohler A."/>
            <person name="Barry K."/>
            <person name="LaButti K."/>
            <person name="Morin E."/>
            <person name="Salamov A."/>
            <person name="Lipzen A."/>
            <person name="Mereny Z."/>
            <person name="Hegedus B."/>
            <person name="Baldrian P."/>
            <person name="Stursova M."/>
            <person name="Weitz H."/>
            <person name="Taylor A."/>
            <person name="Grigoriev I.V."/>
            <person name="Nagy L.G."/>
            <person name="Martin F."/>
            <person name="Kauserud H."/>
        </authorList>
    </citation>
    <scope>NUCLEOTIDE SEQUENCE</scope>
    <source>
        <strain evidence="2">CBHHK067</strain>
    </source>
</reference>
<feature type="compositionally biased region" description="Gly residues" evidence="1">
    <location>
        <begin position="377"/>
        <end position="387"/>
    </location>
</feature>
<evidence type="ECO:0000256" key="1">
    <source>
        <dbReference type="SAM" id="MobiDB-lite"/>
    </source>
</evidence>
<dbReference type="Proteomes" id="UP001221757">
    <property type="component" value="Unassembled WGS sequence"/>
</dbReference>
<dbReference type="EMBL" id="JARKIE010000156">
    <property type="protein sequence ID" value="KAJ7674322.1"/>
    <property type="molecule type" value="Genomic_DNA"/>
</dbReference>
<name>A0AAD7D1U7_MYCRO</name>
<comment type="caution">
    <text evidence="2">The sequence shown here is derived from an EMBL/GenBank/DDBJ whole genome shotgun (WGS) entry which is preliminary data.</text>
</comment>